<comment type="caution">
    <text evidence="1">The sequence shown here is derived from an EMBL/GenBank/DDBJ whole genome shotgun (WGS) entry which is preliminary data.</text>
</comment>
<proteinExistence type="predicted"/>
<organism evidence="1 2">
    <name type="scientific">Comamonas thiooxydans</name>
    <dbReference type="NCBI Taxonomy" id="363952"/>
    <lineage>
        <taxon>Bacteria</taxon>
        <taxon>Pseudomonadati</taxon>
        <taxon>Pseudomonadota</taxon>
        <taxon>Betaproteobacteria</taxon>
        <taxon>Burkholderiales</taxon>
        <taxon>Comamonadaceae</taxon>
        <taxon>Comamonas</taxon>
    </lineage>
</organism>
<evidence type="ECO:0000313" key="2">
    <source>
        <dbReference type="Proteomes" id="UP000029567"/>
    </source>
</evidence>
<gene>
    <name evidence="1" type="ORF">P245_06625</name>
</gene>
<sequence length="43" mass="4720">MKARPATLRRLQSKKGCQRKALAALEFTLDISNRAYRAAADGA</sequence>
<dbReference type="Proteomes" id="UP000029567">
    <property type="component" value="Unassembled WGS sequence"/>
</dbReference>
<dbReference type="EMBL" id="AWTN01000056">
    <property type="protein sequence ID" value="KGG95563.1"/>
    <property type="molecule type" value="Genomic_DNA"/>
</dbReference>
<evidence type="ECO:0000313" key="1">
    <source>
        <dbReference type="EMBL" id="KGG95563.1"/>
    </source>
</evidence>
<protein>
    <submittedName>
        <fullName evidence="1">Uncharacterized protein</fullName>
    </submittedName>
</protein>
<accession>A0A0E3C657</accession>
<reference evidence="1 2" key="1">
    <citation type="submission" date="2013-09" db="EMBL/GenBank/DDBJ databases">
        <title>High correlation between genotypes and phenotypes of environmental bacteria Comamonas testosteroni strains.</title>
        <authorList>
            <person name="Liu L."/>
            <person name="Zhu W."/>
            <person name="Xia X."/>
            <person name="Xu B."/>
            <person name="Luo M."/>
            <person name="Wang G."/>
        </authorList>
    </citation>
    <scope>NUCLEOTIDE SEQUENCE [LARGE SCALE GENOMIC DNA]</scope>
    <source>
        <strain evidence="1 2">JL14</strain>
    </source>
</reference>
<dbReference type="AlphaFoldDB" id="A0A0E3C657"/>
<name>A0A0E3C657_9BURK</name>